<reference evidence="1 2" key="1">
    <citation type="submission" date="2020-08" db="EMBL/GenBank/DDBJ databases">
        <title>Genomic Encyclopedia of Type Strains, Phase IV (KMG-IV): sequencing the most valuable type-strain genomes for metagenomic binning, comparative biology and taxonomic classification.</title>
        <authorList>
            <person name="Goeker M."/>
        </authorList>
    </citation>
    <scope>NUCLEOTIDE SEQUENCE [LARGE SCALE GENOMIC DNA]</scope>
    <source>
        <strain evidence="1 2">DSM 100044</strain>
    </source>
</reference>
<gene>
    <name evidence="1" type="ORF">FHS94_001270</name>
</gene>
<dbReference type="EMBL" id="JACIJK010000003">
    <property type="protein sequence ID" value="MBB5714439.1"/>
    <property type="molecule type" value="Genomic_DNA"/>
</dbReference>
<dbReference type="RefSeq" id="WP_184055729.1">
    <property type="nucleotide sequence ID" value="NZ_JACIJK010000003.1"/>
</dbReference>
<proteinExistence type="predicted"/>
<organism evidence="1 2">
    <name type="scientific">Sphingomonas aerophila</name>
    <dbReference type="NCBI Taxonomy" id="1344948"/>
    <lineage>
        <taxon>Bacteria</taxon>
        <taxon>Pseudomonadati</taxon>
        <taxon>Pseudomonadota</taxon>
        <taxon>Alphaproteobacteria</taxon>
        <taxon>Sphingomonadales</taxon>
        <taxon>Sphingomonadaceae</taxon>
        <taxon>Sphingomonas</taxon>
    </lineage>
</organism>
<protein>
    <recommendedName>
        <fullName evidence="3">Lipoprotein</fullName>
    </recommendedName>
</protein>
<evidence type="ECO:0000313" key="2">
    <source>
        <dbReference type="Proteomes" id="UP000546200"/>
    </source>
</evidence>
<dbReference type="AlphaFoldDB" id="A0A7W9ETQ0"/>
<evidence type="ECO:0000313" key="1">
    <source>
        <dbReference type="EMBL" id="MBB5714439.1"/>
    </source>
</evidence>
<dbReference type="Proteomes" id="UP000546200">
    <property type="component" value="Unassembled WGS sequence"/>
</dbReference>
<dbReference type="PROSITE" id="PS51257">
    <property type="entry name" value="PROKAR_LIPOPROTEIN"/>
    <property type="match status" value="1"/>
</dbReference>
<evidence type="ECO:0008006" key="3">
    <source>
        <dbReference type="Google" id="ProtNLM"/>
    </source>
</evidence>
<comment type="caution">
    <text evidence="1">The sequence shown here is derived from an EMBL/GenBank/DDBJ whole genome shotgun (WGS) entry which is preliminary data.</text>
</comment>
<name>A0A7W9ETQ0_9SPHN</name>
<accession>A0A7W9ETQ0</accession>
<keyword evidence="2" id="KW-1185">Reference proteome</keyword>
<sequence length="162" mass="17313">MRRLYVSLLFLPLVTTACGKGDGGTSISVKDEGGRAVASADGNSGQVKLDVPGFEGKITLPKIKLDASNFDLNGVHLYPGSQINGFNLRAGENNKGGVRVTFTSPAEPATVRDWLAERLNKAEFKLRSDGTGLVGKTDENQDFRLQLRPTGDHQSLGELVIG</sequence>